<keyword evidence="1" id="KW-1133">Transmembrane helix</keyword>
<dbReference type="STRING" id="1218506.JF75_17560"/>
<dbReference type="EMBL" id="JXLH01000024">
    <property type="protein sequence ID" value="KJY55557.1"/>
    <property type="molecule type" value="Genomic_DNA"/>
</dbReference>
<protein>
    <recommendedName>
        <fullName evidence="2">KAP NTPase domain-containing protein</fullName>
    </recommendedName>
</protein>
<feature type="transmembrane region" description="Helical" evidence="1">
    <location>
        <begin position="126"/>
        <end position="145"/>
    </location>
</feature>
<dbReference type="Pfam" id="PF07693">
    <property type="entry name" value="KAP_NTPase"/>
    <property type="match status" value="1"/>
</dbReference>
<dbReference type="Gene3D" id="3.40.50.300">
    <property type="entry name" value="P-loop containing nucleotide triphosphate hydrolases"/>
    <property type="match status" value="1"/>
</dbReference>
<dbReference type="AlphaFoldDB" id="A0A0F4L9P8"/>
<proteinExistence type="predicted"/>
<evidence type="ECO:0000256" key="1">
    <source>
        <dbReference type="SAM" id="Phobius"/>
    </source>
</evidence>
<comment type="caution">
    <text evidence="3">The sequence shown here is derived from an EMBL/GenBank/DDBJ whole genome shotgun (WGS) entry which is preliminary data.</text>
</comment>
<dbReference type="RefSeq" id="WP_046332709.1">
    <property type="nucleotide sequence ID" value="NZ_JBHTBO010000003.1"/>
</dbReference>
<evidence type="ECO:0000313" key="4">
    <source>
        <dbReference type="Proteomes" id="UP000033612"/>
    </source>
</evidence>
<feature type="transmembrane region" description="Helical" evidence="1">
    <location>
        <begin position="99"/>
        <end position="120"/>
    </location>
</feature>
<dbReference type="PATRIC" id="fig|1218506.3.peg.1848"/>
<evidence type="ECO:0000313" key="3">
    <source>
        <dbReference type="EMBL" id="KJY55557.1"/>
    </source>
</evidence>
<keyword evidence="4" id="KW-1185">Reference proteome</keyword>
<keyword evidence="1" id="KW-0472">Membrane</keyword>
<dbReference type="InterPro" id="IPR011646">
    <property type="entry name" value="KAP_P-loop"/>
</dbReference>
<gene>
    <name evidence="3" type="ORF">JF75_17560</name>
</gene>
<feature type="domain" description="KAP NTPase" evidence="2">
    <location>
        <begin position="21"/>
        <end position="243"/>
    </location>
</feature>
<keyword evidence="1" id="KW-0812">Transmembrane</keyword>
<accession>A0A0F4L9P8</accession>
<reference evidence="3 4" key="1">
    <citation type="submission" date="2015-01" db="EMBL/GenBank/DDBJ databases">
        <title>Comparative genomics of the lactic acid bacteria isolated from the honey bee gut.</title>
        <authorList>
            <person name="Ellegaard K.M."/>
            <person name="Tamarit D."/>
            <person name="Javelind E."/>
            <person name="Olofsson T."/>
            <person name="Andersson S.G."/>
            <person name="Vasquez A."/>
        </authorList>
    </citation>
    <scope>NUCLEOTIDE SEQUENCE [LARGE SCALE GENOMIC DNA]</scope>
    <source>
        <strain evidence="3 4">Hma2</strain>
    </source>
</reference>
<evidence type="ECO:0000259" key="2">
    <source>
        <dbReference type="Pfam" id="PF07693"/>
    </source>
</evidence>
<dbReference type="SUPFAM" id="SSF52540">
    <property type="entry name" value="P-loop containing nucleoside triphosphate hydrolases"/>
    <property type="match status" value="1"/>
</dbReference>
<dbReference type="InterPro" id="IPR027417">
    <property type="entry name" value="P-loop_NTPase"/>
</dbReference>
<dbReference type="Proteomes" id="UP000033612">
    <property type="component" value="Unassembled WGS sequence"/>
</dbReference>
<name>A0A0F4L9P8_9LACO</name>
<organism evidence="3 4">
    <name type="scientific">Lactobacillus kimbladii</name>
    <dbReference type="NCBI Taxonomy" id="1218506"/>
    <lineage>
        <taxon>Bacteria</taxon>
        <taxon>Bacillati</taxon>
        <taxon>Bacillota</taxon>
        <taxon>Bacilli</taxon>
        <taxon>Lactobacillales</taxon>
        <taxon>Lactobacillaceae</taxon>
        <taxon>Lactobacillus</taxon>
    </lineage>
</organism>
<dbReference type="HOGENOM" id="CLU_419657_0_0_9"/>
<sequence length="764" mass="89947">MVIEYIKMRKNKWCIPTISTDDYAKEFAKLLKNGSNKTFFLQGKWGSGKTEYLKNVEEQANGKLKFIYLELWKPDFDESLSRQIFAATHPILDPLATTIGYIFIALTIICSSILAVKGVIQRNLPNYVFTIVTIILAIITNLFSLTKNKLINVDKIRMFWSILTLRKNSENRSNVLIIDDFDRLSKKIQEELYRFFNAIQKKGSKARIVFVGDLQKIEASKNDFLTKIIDQVIALPFVLSPQSFSPGIENIISENLGENSDIAEISNLFVTENRTLRDANHFLSYVEDEFCRQDKKDRVQTVQQLLIIYLYLFYKDKYNELYQNCKNNDYIKKYRKDRSNKKSNSFIDKEIDRILTFDKKYPYGFWDNPTMYFIDESAVTIPITKLLDFVEDTESLRKLAFSENPSSRYESIYEMLIAFLNSPTSDVQFNSPFFNEITEASTFAMIAEPYHKPNELIKNSFHLLEDYLFEYVLKIYDLSKFEEESLEYLYDFLDYKISVIKEKYTLTEQLYVLRVGCLQSLITYHPKDAISFPSINKYSVTKRFLPECREIENKSNFGKNIYDAEALLVEFCFKKPEEDITDLKYKALNPPTIESKVEKIEQLADYEYVSFWKAYLDDIEIAKETDVLNFEYRNENYGNFVYNRYEDIIHTCCDCFTSDLFFDEELSVLEKLQDLFFSSDWVDFTLKLAAIKRQFNMRGRNSKKAKKAIVSSINTLLNSYKFSEQQANPLRSNRDKYDDENLYRILNNLLNKVNADPYWTRKLK</sequence>